<name>A0A0F0GHM5_LENAE</name>
<feature type="region of interest" description="Disordered" evidence="1">
    <location>
        <begin position="1085"/>
        <end position="1140"/>
    </location>
</feature>
<dbReference type="PATRIC" id="fig|68170.10.peg.2348"/>
<feature type="compositionally biased region" description="Basic and acidic residues" evidence="1">
    <location>
        <begin position="498"/>
        <end position="514"/>
    </location>
</feature>
<reference evidence="2 3" key="1">
    <citation type="submission" date="2015-02" db="EMBL/GenBank/DDBJ databases">
        <authorList>
            <person name="Ju K.-S."/>
            <person name="Doroghazi J.R."/>
            <person name="Metcalf W."/>
        </authorList>
    </citation>
    <scope>NUCLEOTIDE SEQUENCE [LARGE SCALE GENOMIC DNA]</scope>
    <source>
        <strain evidence="2 3">NRRL B-16140</strain>
    </source>
</reference>
<evidence type="ECO:0000313" key="3">
    <source>
        <dbReference type="Proteomes" id="UP000033393"/>
    </source>
</evidence>
<feature type="compositionally biased region" description="Gly residues" evidence="1">
    <location>
        <begin position="594"/>
        <end position="605"/>
    </location>
</feature>
<sequence>MAEEPPKPGGKEVEVKDSGAVVATGDGSGSSKADYDSWGWKEIMARITGSAAIGAEERTELGTSTASDPQTLWDAALSFRMVKEILASTGKSIADQTKALAGEGGPWRGEAAKAFRGLMDEFSKSFIAHATQIDGGRARLSPVPEQLWSAGNYLAWAIQTVHDIDQFYAREAQRIAAIKGEDVIIESDKGNLVHISKFPEIVKLLDRDMRQVLKTLAAEYEKQAYDTQLTSIPKPDPLGDGSGSKPPKIEVPKPPKVEIPPPPKVEIPPPPKVEIPPPPKVEIPPPPKVEIPPPPKVKTPGIPEVKPPDIPKVNTPEIPSPKSGGLSGGPGDFSSTPPPGKFDPNGLGGPGSPGSGGSGGFGGKIPDPNEFKLGAGPGQGGLPGGGGTPSPNSFKPGDFNASQLPGGKSSGGNVPPPNLKPGEFNPGNGPGGGGLPGGRGAVPPPPGSFVSSKPPASGRNGGNVPKPGEFKPGEFKPGEFPGGKTPPGGKVAPPGDFKPGEFKPGEFKPGDFKPSEFPGAKTPPAGHGAPPGDFKPGEFKPGDFKPGELKPGEFKPGEVPKPQDWTAGKGPGAGNDDRNGLGGGGMPMMPPGAPGAGTGGGSGGGERPDASGLIGGEVKPWEGSKVPGLGDPHGNVPELPSTPEEWASSQRNNSGMPGGGMPGGGMPMMPPGAPGAGIGGGSGAAERPDAAGLIGGEVKPWEGVELPGVGEPDTPGQEKSTPEQWSAAPPNAAPPTAAPPMLPPMPMAPGQGGAAGGSGAAERSDASGLVDGETAPWEFASAVPTGDPGGAETPRARPEPWTQDGSVPQVPVSEGLVPQAPALEVPTSHVPAAEGLVPQAPAPEVPASHVPVSEGQVPQAPALEVPTSHVPVSESLVPQAPAPEVLASHVPVSEDLAPQAPALEVPTSHAPAFLAPVPQTPVSESPVSQAPVPQAPVPQVSVPQVPQGPVLPAAPAAAGGAGERRREEALVGVPVLGADVPVAGAEAPIAGFGEDRVALVPVGGEEDFSAWDAGASGGLPWLPAAGALREEPERAPEKPDYTLRDSTAWGHSAGREGVVRLQAETTARPIEMSSYLPRFNPHVPELGCAGLDAPEPEEPVHDNEDEQDEEDERSSADLLRQDTGVWADGGRKKAAPGVIE</sequence>
<feature type="compositionally biased region" description="Basic and acidic residues" evidence="1">
    <location>
        <begin position="468"/>
        <end position="477"/>
    </location>
</feature>
<feature type="region of interest" description="Disordered" evidence="1">
    <location>
        <begin position="227"/>
        <end position="817"/>
    </location>
</feature>
<feature type="compositionally biased region" description="Gly residues" evidence="1">
    <location>
        <begin position="346"/>
        <end position="363"/>
    </location>
</feature>
<feature type="compositionally biased region" description="Gly residues" evidence="1">
    <location>
        <begin position="428"/>
        <end position="440"/>
    </location>
</feature>
<dbReference type="AlphaFoldDB" id="A0A0F0GHM5"/>
<feature type="region of interest" description="Disordered" evidence="1">
    <location>
        <begin position="839"/>
        <end position="861"/>
    </location>
</feature>
<evidence type="ECO:0000256" key="1">
    <source>
        <dbReference type="SAM" id="MobiDB-lite"/>
    </source>
</evidence>
<proteinExistence type="predicted"/>
<feature type="compositionally biased region" description="Pro residues" evidence="1">
    <location>
        <begin position="731"/>
        <end position="747"/>
    </location>
</feature>
<keyword evidence="3" id="KW-1185">Reference proteome</keyword>
<feature type="compositionally biased region" description="Pro residues" evidence="1">
    <location>
        <begin position="257"/>
        <end position="297"/>
    </location>
</feature>
<feature type="compositionally biased region" description="Low complexity" evidence="1">
    <location>
        <begin position="925"/>
        <end position="941"/>
    </location>
</feature>
<accession>A0A0F0GHM5</accession>
<feature type="compositionally biased region" description="Gly residues" evidence="1">
    <location>
        <begin position="656"/>
        <end position="666"/>
    </location>
</feature>
<gene>
    <name evidence="2" type="ORF">UK23_45135</name>
</gene>
<evidence type="ECO:0000313" key="2">
    <source>
        <dbReference type="EMBL" id="KJK33685.1"/>
    </source>
</evidence>
<feature type="region of interest" description="Disordered" evidence="1">
    <location>
        <begin position="920"/>
        <end position="941"/>
    </location>
</feature>
<dbReference type="Proteomes" id="UP000033393">
    <property type="component" value="Unassembled WGS sequence"/>
</dbReference>
<feature type="region of interest" description="Disordered" evidence="1">
    <location>
        <begin position="1"/>
        <end position="34"/>
    </location>
</feature>
<feature type="compositionally biased region" description="Basic and acidic residues" evidence="1">
    <location>
        <begin position="1"/>
        <end position="17"/>
    </location>
</feature>
<dbReference type="OrthoDB" id="3298759at2"/>
<comment type="caution">
    <text evidence="2">The sequence shown here is derived from an EMBL/GenBank/DDBJ whole genome shotgun (WGS) entry which is preliminary data.</text>
</comment>
<feature type="compositionally biased region" description="Basic and acidic residues" evidence="1">
    <location>
        <begin position="247"/>
        <end position="256"/>
    </location>
</feature>
<dbReference type="RefSeq" id="WP_045318004.1">
    <property type="nucleotide sequence ID" value="NZ_JYJG01000508.1"/>
</dbReference>
<protein>
    <submittedName>
        <fullName evidence="2">Uncharacterized protein</fullName>
    </submittedName>
</protein>
<feature type="compositionally biased region" description="Gly residues" evidence="1">
    <location>
        <begin position="750"/>
        <end position="759"/>
    </location>
</feature>
<dbReference type="EMBL" id="JYJG01000508">
    <property type="protein sequence ID" value="KJK33685.1"/>
    <property type="molecule type" value="Genomic_DNA"/>
</dbReference>
<feature type="compositionally biased region" description="Acidic residues" evidence="1">
    <location>
        <begin position="1103"/>
        <end position="1112"/>
    </location>
</feature>
<feature type="compositionally biased region" description="Gly residues" evidence="1">
    <location>
        <begin position="674"/>
        <end position="683"/>
    </location>
</feature>
<organism evidence="2 3">
    <name type="scientific">Lentzea aerocolonigenes</name>
    <name type="common">Lechevalieria aerocolonigenes</name>
    <name type="synonym">Saccharothrix aerocolonigenes</name>
    <dbReference type="NCBI Taxonomy" id="68170"/>
    <lineage>
        <taxon>Bacteria</taxon>
        <taxon>Bacillati</taxon>
        <taxon>Actinomycetota</taxon>
        <taxon>Actinomycetes</taxon>
        <taxon>Pseudonocardiales</taxon>
        <taxon>Pseudonocardiaceae</taxon>
        <taxon>Lentzea</taxon>
    </lineage>
</organism>
<feature type="compositionally biased region" description="Gly residues" evidence="1">
    <location>
        <begin position="375"/>
        <end position="388"/>
    </location>
</feature>
<feature type="compositionally biased region" description="Basic and acidic residues" evidence="1">
    <location>
        <begin position="535"/>
        <end position="558"/>
    </location>
</feature>